<evidence type="ECO:0000313" key="2">
    <source>
        <dbReference type="EMBL" id="KAI1712258.1"/>
    </source>
</evidence>
<dbReference type="Proteomes" id="UP001201812">
    <property type="component" value="Unassembled WGS sequence"/>
</dbReference>
<keyword evidence="3" id="KW-1185">Reference proteome</keyword>
<gene>
    <name evidence="2" type="ORF">DdX_09810</name>
</gene>
<name>A0AAD4R2Y1_9BILA</name>
<feature type="region of interest" description="Disordered" evidence="1">
    <location>
        <begin position="92"/>
        <end position="111"/>
    </location>
</feature>
<evidence type="ECO:0000313" key="3">
    <source>
        <dbReference type="Proteomes" id="UP001201812"/>
    </source>
</evidence>
<accession>A0AAD4R2Y1</accession>
<evidence type="ECO:0000256" key="1">
    <source>
        <dbReference type="SAM" id="MobiDB-lite"/>
    </source>
</evidence>
<protein>
    <submittedName>
        <fullName evidence="2">Uncharacterized protein</fullName>
    </submittedName>
</protein>
<reference evidence="2" key="1">
    <citation type="submission" date="2022-01" db="EMBL/GenBank/DDBJ databases">
        <title>Genome Sequence Resource for Two Populations of Ditylenchus destructor, the Migratory Endoparasitic Phytonematode.</title>
        <authorList>
            <person name="Zhang H."/>
            <person name="Lin R."/>
            <person name="Xie B."/>
        </authorList>
    </citation>
    <scope>NUCLEOTIDE SEQUENCE</scope>
    <source>
        <strain evidence="2">BazhouSP</strain>
    </source>
</reference>
<comment type="caution">
    <text evidence="2">The sequence shown here is derived from an EMBL/GenBank/DDBJ whole genome shotgun (WGS) entry which is preliminary data.</text>
</comment>
<dbReference type="AlphaFoldDB" id="A0AAD4R2Y1"/>
<proteinExistence type="predicted"/>
<sequence length="179" mass="20475">MQPNTGPAANFTPAERSIFTAISRPLSFYAKEYRFLLTSSLNCFVHSVTIRLPRLFQNHRSVNHNFMGDVRDQMELRAIVAKAGRKLTKTQDTLPTTKNNRGRGHSHIGTPGSKIRADVDALVSTYVCEAKNMILKIDLFSVPDHERPRHPHTTTCYMHANEIRLCFNQIRNWPSRTKI</sequence>
<organism evidence="2 3">
    <name type="scientific">Ditylenchus destructor</name>
    <dbReference type="NCBI Taxonomy" id="166010"/>
    <lineage>
        <taxon>Eukaryota</taxon>
        <taxon>Metazoa</taxon>
        <taxon>Ecdysozoa</taxon>
        <taxon>Nematoda</taxon>
        <taxon>Chromadorea</taxon>
        <taxon>Rhabditida</taxon>
        <taxon>Tylenchina</taxon>
        <taxon>Tylenchomorpha</taxon>
        <taxon>Sphaerularioidea</taxon>
        <taxon>Anguinidae</taxon>
        <taxon>Anguininae</taxon>
        <taxon>Ditylenchus</taxon>
    </lineage>
</organism>
<dbReference type="EMBL" id="JAKKPZ010000019">
    <property type="protein sequence ID" value="KAI1712258.1"/>
    <property type="molecule type" value="Genomic_DNA"/>
</dbReference>